<dbReference type="Gene3D" id="3.30.160.390">
    <property type="entry name" value="Integrase, DNA-binding domain"/>
    <property type="match status" value="1"/>
</dbReference>
<keyword evidence="4" id="KW-0233">DNA recombination</keyword>
<feature type="domain" description="Tyr recombinase" evidence="5">
    <location>
        <begin position="240"/>
        <end position="424"/>
    </location>
</feature>
<organism evidence="6 7">
    <name type="scientific">Noviluteimonas lactosilytica</name>
    <dbReference type="NCBI Taxonomy" id="2888523"/>
    <lineage>
        <taxon>Bacteria</taxon>
        <taxon>Pseudomonadati</taxon>
        <taxon>Pseudomonadota</taxon>
        <taxon>Gammaproteobacteria</taxon>
        <taxon>Lysobacterales</taxon>
        <taxon>Lysobacteraceae</taxon>
        <taxon>Noviluteimonas</taxon>
    </lineage>
</organism>
<dbReference type="PANTHER" id="PTHR30629:SF2">
    <property type="entry name" value="PROPHAGE INTEGRASE INTS-RELATED"/>
    <property type="match status" value="1"/>
</dbReference>
<dbReference type="Pfam" id="PF13356">
    <property type="entry name" value="Arm-DNA-bind_3"/>
    <property type="match status" value="1"/>
</dbReference>
<evidence type="ECO:0000313" key="6">
    <source>
        <dbReference type="EMBL" id="MCC8361695.1"/>
    </source>
</evidence>
<accession>A0ABS8JDV6</accession>
<dbReference type="SUPFAM" id="SSF56349">
    <property type="entry name" value="DNA breaking-rejoining enzymes"/>
    <property type="match status" value="1"/>
</dbReference>
<reference evidence="6" key="1">
    <citation type="submission" date="2021-10" db="EMBL/GenBank/DDBJ databases">
        <authorList>
            <person name="Lyu M."/>
            <person name="Wang X."/>
            <person name="Meng X."/>
            <person name="Xu K."/>
        </authorList>
    </citation>
    <scope>NUCLEOTIDE SEQUENCE</scope>
    <source>
        <strain evidence="6">A6</strain>
    </source>
</reference>
<dbReference type="InterPro" id="IPR025166">
    <property type="entry name" value="Integrase_DNA_bind_dom"/>
</dbReference>
<evidence type="ECO:0000259" key="5">
    <source>
        <dbReference type="PROSITE" id="PS51898"/>
    </source>
</evidence>
<dbReference type="Gene3D" id="1.10.443.10">
    <property type="entry name" value="Intergrase catalytic core"/>
    <property type="match status" value="1"/>
</dbReference>
<dbReference type="InterPro" id="IPR013762">
    <property type="entry name" value="Integrase-like_cat_sf"/>
</dbReference>
<protein>
    <submittedName>
        <fullName evidence="6">Integrase family protein</fullName>
    </submittedName>
</protein>
<evidence type="ECO:0000256" key="4">
    <source>
        <dbReference type="ARBA" id="ARBA00023172"/>
    </source>
</evidence>
<evidence type="ECO:0000256" key="3">
    <source>
        <dbReference type="ARBA" id="ARBA00023125"/>
    </source>
</evidence>
<gene>
    <name evidence="6" type="ORF">LK996_01170</name>
</gene>
<evidence type="ECO:0000256" key="2">
    <source>
        <dbReference type="ARBA" id="ARBA00022908"/>
    </source>
</evidence>
<dbReference type="InterPro" id="IPR011010">
    <property type="entry name" value="DNA_brk_join_enz"/>
</dbReference>
<comment type="similarity">
    <text evidence="1">Belongs to the 'phage' integrase family.</text>
</comment>
<dbReference type="PANTHER" id="PTHR30629">
    <property type="entry name" value="PROPHAGE INTEGRASE"/>
    <property type="match status" value="1"/>
</dbReference>
<keyword evidence="7" id="KW-1185">Reference proteome</keyword>
<dbReference type="EMBL" id="JAJGAK010000001">
    <property type="protein sequence ID" value="MCC8361695.1"/>
    <property type="molecule type" value="Genomic_DNA"/>
</dbReference>
<dbReference type="InterPro" id="IPR038488">
    <property type="entry name" value="Integrase_DNA-bd_sf"/>
</dbReference>
<dbReference type="InterPro" id="IPR002104">
    <property type="entry name" value="Integrase_catalytic"/>
</dbReference>
<dbReference type="Proteomes" id="UP001165293">
    <property type="component" value="Unassembled WGS sequence"/>
</dbReference>
<sequence length="447" mass="48648">MTKLVLTDKSVRALEPPASGNRIDYDVPRSASDTAFVRGFAVRTTAAGWKAFLLVYVTAEGRERRHVIGDFGPHTVTSAREQARRLRLLVNQGRDPFAERQEQRAAEDARRVRASATFGALLSAYVEALRFGKKASADGVAREIAATIEKPHPKTWRKAVDEVTLDDLVVILNALTKAGKWRQAEKTRSYIRAAYTMAAASRGNAKTAHLFAPFAALPNIGRDLATIERPTRLADDVHEDGKRALTLPELAAYWGRIRNMPGAAGALLRFHLLTGAQRCAQLARITARNVDAEAHTVTILDGKGRRRNAREHVVPLLPHALAAIELMRGGEGPHVFTLDGGATGAGFHAVRRHVAAVSAAMVDAGEVGEPFTPGELRITVETRLAAAGVSMETRAQLQSHGLGGVQNRHYDKHDYAREKRRALETLLDLMESGRSNVVAFAARVALA</sequence>
<keyword evidence="2" id="KW-0229">DNA integration</keyword>
<dbReference type="PROSITE" id="PS51898">
    <property type="entry name" value="TYR_RECOMBINASE"/>
    <property type="match status" value="1"/>
</dbReference>
<keyword evidence="3" id="KW-0238">DNA-binding</keyword>
<comment type="caution">
    <text evidence="6">The sequence shown here is derived from an EMBL/GenBank/DDBJ whole genome shotgun (WGS) entry which is preliminary data.</text>
</comment>
<dbReference type="Gene3D" id="1.10.150.130">
    <property type="match status" value="1"/>
</dbReference>
<evidence type="ECO:0000256" key="1">
    <source>
        <dbReference type="ARBA" id="ARBA00008857"/>
    </source>
</evidence>
<dbReference type="InterPro" id="IPR010998">
    <property type="entry name" value="Integrase_recombinase_N"/>
</dbReference>
<name>A0ABS8JDV6_9GAMM</name>
<evidence type="ECO:0000313" key="7">
    <source>
        <dbReference type="Proteomes" id="UP001165293"/>
    </source>
</evidence>
<dbReference type="RefSeq" id="WP_230525349.1">
    <property type="nucleotide sequence ID" value="NZ_JAJGAK010000001.1"/>
</dbReference>
<proteinExistence type="inferred from homology"/>
<dbReference type="InterPro" id="IPR050808">
    <property type="entry name" value="Phage_Integrase"/>
</dbReference>